<proteinExistence type="predicted"/>
<accession>A0ACA9K4F8</accession>
<evidence type="ECO:0000313" key="2">
    <source>
        <dbReference type="Proteomes" id="UP000789366"/>
    </source>
</evidence>
<protein>
    <submittedName>
        <fullName evidence="1">5572_t:CDS:1</fullName>
    </submittedName>
</protein>
<organism evidence="1 2">
    <name type="scientific">Cetraspora pellucida</name>
    <dbReference type="NCBI Taxonomy" id="1433469"/>
    <lineage>
        <taxon>Eukaryota</taxon>
        <taxon>Fungi</taxon>
        <taxon>Fungi incertae sedis</taxon>
        <taxon>Mucoromycota</taxon>
        <taxon>Glomeromycotina</taxon>
        <taxon>Glomeromycetes</taxon>
        <taxon>Diversisporales</taxon>
        <taxon>Gigasporaceae</taxon>
        <taxon>Cetraspora</taxon>
    </lineage>
</organism>
<keyword evidence="2" id="KW-1185">Reference proteome</keyword>
<gene>
    <name evidence="1" type="ORF">SPELUC_LOCUS767</name>
</gene>
<reference evidence="1" key="1">
    <citation type="submission" date="2021-06" db="EMBL/GenBank/DDBJ databases">
        <authorList>
            <person name="Kallberg Y."/>
            <person name="Tangrot J."/>
            <person name="Rosling A."/>
        </authorList>
    </citation>
    <scope>NUCLEOTIDE SEQUENCE</scope>
    <source>
        <strain evidence="1">28 12/20/2015</strain>
    </source>
</reference>
<dbReference type="Proteomes" id="UP000789366">
    <property type="component" value="Unassembled WGS sequence"/>
</dbReference>
<evidence type="ECO:0000313" key="1">
    <source>
        <dbReference type="EMBL" id="CAG8450470.1"/>
    </source>
</evidence>
<dbReference type="EMBL" id="CAJVPW010000330">
    <property type="protein sequence ID" value="CAG8450470.1"/>
    <property type="molecule type" value="Genomic_DNA"/>
</dbReference>
<name>A0ACA9K4F8_9GLOM</name>
<sequence length="130" mass="14130">MKCFDISVQFYIFLSILVAFIYTLPIPQSPPVFGNLTLSPNASCYSVGQSVTANWNAEPGTSGINVKLTVAGVVSNVTYYVFTDPWQKQSETFTITSEMLLETLCKASLSYAEGSPTFLLGVVSFSICKS</sequence>
<comment type="caution">
    <text evidence="1">The sequence shown here is derived from an EMBL/GenBank/DDBJ whole genome shotgun (WGS) entry which is preliminary data.</text>
</comment>